<dbReference type="GeneID" id="115726130"/>
<protein>
    <submittedName>
        <fullName evidence="4">Uncharacterized protein LOC115726130</fullName>
    </submittedName>
</protein>
<dbReference type="PANTHER" id="PTHR33429">
    <property type="entry name" value="OS02G0708000 PROTEIN-RELATED"/>
    <property type="match status" value="1"/>
</dbReference>
<keyword evidence="3" id="KW-1185">Reference proteome</keyword>
<dbReference type="PANTHER" id="PTHR33429:SF7">
    <property type="entry name" value="OS02G0708000 PROTEIN"/>
    <property type="match status" value="1"/>
</dbReference>
<dbReference type="OrthoDB" id="1661247at2759"/>
<dbReference type="AlphaFoldDB" id="A0A8B8MPW0"/>
<evidence type="ECO:0000313" key="4">
    <source>
        <dbReference type="RefSeq" id="XP_030511732.1"/>
    </source>
</evidence>
<evidence type="ECO:0000256" key="2">
    <source>
        <dbReference type="SAM" id="Phobius"/>
    </source>
</evidence>
<feature type="transmembrane region" description="Helical" evidence="2">
    <location>
        <begin position="43"/>
        <end position="68"/>
    </location>
</feature>
<keyword evidence="2" id="KW-0812">Transmembrane</keyword>
<evidence type="ECO:0000256" key="1">
    <source>
        <dbReference type="SAM" id="MobiDB-lite"/>
    </source>
</evidence>
<accession>A0A8B8MPW0</accession>
<gene>
    <name evidence="4" type="primary">LOC115726130</name>
</gene>
<sequence length="152" mass="16441">MSSQLQQQQQPTPTTTQQPLLMNPYNVPGQPPPVSRTHSDGSFGGVFIVLAVIVLVSAVACCLGRFCGRQKPKGAGKKHAVAAAARPRKESDIEFGFDHKKIRTANRPVRYGEYKGNNNSKPGLDGGFVFDFEKGSKMMPPNDYDGEPPVGP</sequence>
<name>A0A8B8MPW0_9MYRT</name>
<dbReference type="RefSeq" id="XP_030511732.1">
    <property type="nucleotide sequence ID" value="XM_030655872.2"/>
</dbReference>
<feature type="compositionally biased region" description="Low complexity" evidence="1">
    <location>
        <begin position="1"/>
        <end position="21"/>
    </location>
</feature>
<keyword evidence="2" id="KW-1133">Transmembrane helix</keyword>
<keyword evidence="2" id="KW-0472">Membrane</keyword>
<proteinExistence type="predicted"/>
<feature type="region of interest" description="Disordered" evidence="1">
    <location>
        <begin position="108"/>
        <end position="152"/>
    </location>
</feature>
<feature type="region of interest" description="Disordered" evidence="1">
    <location>
        <begin position="1"/>
        <end position="37"/>
    </location>
</feature>
<organism evidence="3 4">
    <name type="scientific">Rhodamnia argentea</name>
    <dbReference type="NCBI Taxonomy" id="178133"/>
    <lineage>
        <taxon>Eukaryota</taxon>
        <taxon>Viridiplantae</taxon>
        <taxon>Streptophyta</taxon>
        <taxon>Embryophyta</taxon>
        <taxon>Tracheophyta</taxon>
        <taxon>Spermatophyta</taxon>
        <taxon>Magnoliopsida</taxon>
        <taxon>eudicotyledons</taxon>
        <taxon>Gunneridae</taxon>
        <taxon>Pentapetalae</taxon>
        <taxon>rosids</taxon>
        <taxon>malvids</taxon>
        <taxon>Myrtales</taxon>
        <taxon>Myrtaceae</taxon>
        <taxon>Myrtoideae</taxon>
        <taxon>Myrteae</taxon>
        <taxon>Australasian group</taxon>
        <taxon>Rhodamnia</taxon>
    </lineage>
</organism>
<evidence type="ECO:0000313" key="3">
    <source>
        <dbReference type="Proteomes" id="UP000827889"/>
    </source>
</evidence>
<dbReference type="KEGG" id="rarg:115726130"/>
<reference evidence="4" key="1">
    <citation type="submission" date="2025-08" db="UniProtKB">
        <authorList>
            <consortium name="RefSeq"/>
        </authorList>
    </citation>
    <scope>IDENTIFICATION</scope>
    <source>
        <tissue evidence="4">Leaf</tissue>
    </source>
</reference>
<dbReference type="Proteomes" id="UP000827889">
    <property type="component" value="Chromosome 6"/>
</dbReference>